<evidence type="ECO:0000256" key="4">
    <source>
        <dbReference type="ARBA" id="ARBA00022968"/>
    </source>
</evidence>
<keyword evidence="5 7" id="KW-1133">Transmembrane helix</keyword>
<protein>
    <submittedName>
        <fullName evidence="9">Uncharacterized protein</fullName>
    </submittedName>
</protein>
<dbReference type="PANTHER" id="PTHR23033:SF8">
    <property type="entry name" value="HEXOSYLTRANSFERASE"/>
    <property type="match status" value="1"/>
</dbReference>
<dbReference type="PANTHER" id="PTHR23033">
    <property type="entry name" value="BETA1,3-GALACTOSYLTRANSFERASE"/>
    <property type="match status" value="1"/>
</dbReference>
<reference evidence="9" key="1">
    <citation type="submission" date="2024-02" db="UniProtKB">
        <authorList>
            <consortium name="WormBaseParasite"/>
        </authorList>
    </citation>
    <scope>IDENTIFICATION</scope>
</reference>
<accession>A0AAF3E8B4</accession>
<keyword evidence="4" id="KW-0735">Signal-anchor</keyword>
<proteinExistence type="inferred from homology"/>
<keyword evidence="6 7" id="KW-0472">Membrane</keyword>
<evidence type="ECO:0000256" key="5">
    <source>
        <dbReference type="ARBA" id="ARBA00022989"/>
    </source>
</evidence>
<evidence type="ECO:0000256" key="6">
    <source>
        <dbReference type="ARBA" id="ARBA00023136"/>
    </source>
</evidence>
<evidence type="ECO:0000256" key="7">
    <source>
        <dbReference type="SAM" id="Phobius"/>
    </source>
</evidence>
<name>A0AAF3E8B4_9BILA</name>
<dbReference type="Gene3D" id="3.90.550.50">
    <property type="match status" value="1"/>
</dbReference>
<evidence type="ECO:0000256" key="1">
    <source>
        <dbReference type="ARBA" id="ARBA00004606"/>
    </source>
</evidence>
<comment type="subcellular location">
    <subcellularLocation>
        <location evidence="1">Membrane</location>
        <topology evidence="1">Single-pass type II membrane protein</topology>
    </subcellularLocation>
</comment>
<evidence type="ECO:0000256" key="2">
    <source>
        <dbReference type="ARBA" id="ARBA00006462"/>
    </source>
</evidence>
<evidence type="ECO:0000256" key="3">
    <source>
        <dbReference type="ARBA" id="ARBA00022692"/>
    </source>
</evidence>
<dbReference type="WBParaSite" id="MBELARI_LOCUS10154">
    <property type="protein sequence ID" value="MBELARI_LOCUS10154"/>
    <property type="gene ID" value="MBELARI_LOCUS10154"/>
</dbReference>
<keyword evidence="8" id="KW-1185">Reference proteome</keyword>
<sequence>MALRAVICRRFSLSSSFIQILLGITVGYLVGWSLFGDSEFDIEAHLHKVDHHKDHKGQFATNFPSLRCVIIINSATPKRELFVQAIRETWGTECNETLFYTTESAHYYLSIPDLQERLIELSSSFNGFYWSLYHRILKDLRKTKYDWTLISDEKLFAVVSNLRRSLESIDSRKAVLVGRVSLYKYPLSSIFPFLESRRISHQAGIAISHSAIEMLASCNGFILPRATEKALLECANSHAITVIDPVDEENQHLFHSKDVLSLVPNDNEFSKMTNNKDVKMASCCSDHSITFGSMSFKEQRVAHFAATRIHVFGANGYKRALLNGTIQN</sequence>
<feature type="transmembrane region" description="Helical" evidence="7">
    <location>
        <begin position="12"/>
        <end position="35"/>
    </location>
</feature>
<dbReference type="AlphaFoldDB" id="A0AAF3E8B4"/>
<dbReference type="Proteomes" id="UP000887575">
    <property type="component" value="Unassembled WGS sequence"/>
</dbReference>
<organism evidence="8 9">
    <name type="scientific">Mesorhabditis belari</name>
    <dbReference type="NCBI Taxonomy" id="2138241"/>
    <lineage>
        <taxon>Eukaryota</taxon>
        <taxon>Metazoa</taxon>
        <taxon>Ecdysozoa</taxon>
        <taxon>Nematoda</taxon>
        <taxon>Chromadorea</taxon>
        <taxon>Rhabditida</taxon>
        <taxon>Rhabditina</taxon>
        <taxon>Rhabditomorpha</taxon>
        <taxon>Rhabditoidea</taxon>
        <taxon>Rhabditidae</taxon>
        <taxon>Mesorhabditinae</taxon>
        <taxon>Mesorhabditis</taxon>
    </lineage>
</organism>
<dbReference type="InterPro" id="IPR026050">
    <property type="entry name" value="C1GALT1/C1GALT1_chp1"/>
</dbReference>
<evidence type="ECO:0000313" key="8">
    <source>
        <dbReference type="Proteomes" id="UP000887575"/>
    </source>
</evidence>
<comment type="similarity">
    <text evidence="2">Belongs to the glycosyltransferase 31 family. Beta3-Gal-T subfamily.</text>
</comment>
<evidence type="ECO:0000313" key="9">
    <source>
        <dbReference type="WBParaSite" id="MBELARI_LOCUS10154"/>
    </source>
</evidence>
<dbReference type="GO" id="GO:0016020">
    <property type="term" value="C:membrane"/>
    <property type="evidence" value="ECO:0007669"/>
    <property type="project" value="UniProtKB-SubCell"/>
</dbReference>
<keyword evidence="3 7" id="KW-0812">Transmembrane</keyword>
<dbReference type="GO" id="GO:0016263">
    <property type="term" value="F:glycoprotein-N-acetylgalactosamine 3-beta-galactosyltransferase activity"/>
    <property type="evidence" value="ECO:0007669"/>
    <property type="project" value="TreeGrafter"/>
</dbReference>